<organism evidence="15 16">
    <name type="scientific">Myotis myotis</name>
    <name type="common">Greater mouse-eared bat</name>
    <name type="synonym">Vespertilio myotis</name>
    <dbReference type="NCBI Taxonomy" id="51298"/>
    <lineage>
        <taxon>Eukaryota</taxon>
        <taxon>Metazoa</taxon>
        <taxon>Chordata</taxon>
        <taxon>Craniata</taxon>
        <taxon>Vertebrata</taxon>
        <taxon>Euteleostomi</taxon>
        <taxon>Mammalia</taxon>
        <taxon>Eutheria</taxon>
        <taxon>Laurasiatheria</taxon>
        <taxon>Chiroptera</taxon>
        <taxon>Yangochiroptera</taxon>
        <taxon>Vespertilionidae</taxon>
        <taxon>Myotis</taxon>
    </lineage>
</organism>
<dbReference type="InterPro" id="IPR013320">
    <property type="entry name" value="ConA-like_dom_sf"/>
</dbReference>
<protein>
    <submittedName>
        <fullName evidence="15">Lectin, mannose binding 2 like</fullName>
    </submittedName>
</protein>
<gene>
    <name evidence="15" type="ORF">mMyoMyo1_007760</name>
</gene>
<evidence type="ECO:0000256" key="4">
    <source>
        <dbReference type="ARBA" id="ARBA00022729"/>
    </source>
</evidence>
<dbReference type="EMBL" id="JABWUV010000030">
    <property type="protein sequence ID" value="KAF6273959.1"/>
    <property type="molecule type" value="Genomic_DNA"/>
</dbReference>
<dbReference type="GO" id="GO:0005537">
    <property type="term" value="F:D-mannose binding"/>
    <property type="evidence" value="ECO:0007669"/>
    <property type="project" value="TreeGrafter"/>
</dbReference>
<keyword evidence="7" id="KW-0333">Golgi apparatus</keyword>
<comment type="caution">
    <text evidence="15">The sequence shown here is derived from an EMBL/GenBank/DDBJ whole genome shotgun (WGS) entry which is preliminary data.</text>
</comment>
<dbReference type="Gene3D" id="2.60.120.200">
    <property type="match status" value="1"/>
</dbReference>
<evidence type="ECO:0000256" key="6">
    <source>
        <dbReference type="ARBA" id="ARBA00022989"/>
    </source>
</evidence>
<feature type="chain" id="PRO_5029672625" evidence="13">
    <location>
        <begin position="48"/>
        <end position="362"/>
    </location>
</feature>
<accession>A0A7J7RCU8</accession>
<keyword evidence="9" id="KW-1015">Disulfide bond</keyword>
<dbReference type="SUPFAM" id="SSF49899">
    <property type="entry name" value="Concanavalin A-like lectins/glucanases"/>
    <property type="match status" value="1"/>
</dbReference>
<dbReference type="PROSITE" id="PS51328">
    <property type="entry name" value="L_LECTIN_LIKE"/>
    <property type="match status" value="1"/>
</dbReference>
<evidence type="ECO:0000256" key="12">
    <source>
        <dbReference type="SAM" id="Phobius"/>
    </source>
</evidence>
<comment type="subcellular location">
    <subcellularLocation>
        <location evidence="11">Endomembrane system</location>
        <topology evidence="11">Single-pass type I membrane protein</topology>
    </subcellularLocation>
    <subcellularLocation>
        <location evidence="1">Golgi apparatus membrane</location>
        <topology evidence="1">Single-pass membrane protein</topology>
    </subcellularLocation>
</comment>
<keyword evidence="4 13" id="KW-0732">Signal</keyword>
<name>A0A7J7RCU8_MYOMY</name>
<dbReference type="GO" id="GO:0006888">
    <property type="term" value="P:endoplasmic reticulum to Golgi vesicle-mediated transport"/>
    <property type="evidence" value="ECO:0007669"/>
    <property type="project" value="TreeGrafter"/>
</dbReference>
<dbReference type="GO" id="GO:0005789">
    <property type="term" value="C:endoplasmic reticulum membrane"/>
    <property type="evidence" value="ECO:0007669"/>
    <property type="project" value="TreeGrafter"/>
</dbReference>
<evidence type="ECO:0000256" key="1">
    <source>
        <dbReference type="ARBA" id="ARBA00004194"/>
    </source>
</evidence>
<evidence type="ECO:0000256" key="7">
    <source>
        <dbReference type="ARBA" id="ARBA00023034"/>
    </source>
</evidence>
<evidence type="ECO:0000256" key="11">
    <source>
        <dbReference type="ARBA" id="ARBA00046288"/>
    </source>
</evidence>
<keyword evidence="16" id="KW-1185">Reference proteome</keyword>
<evidence type="ECO:0000313" key="15">
    <source>
        <dbReference type="EMBL" id="KAF6273959.1"/>
    </source>
</evidence>
<dbReference type="GO" id="GO:0030134">
    <property type="term" value="C:COPII-coated ER to Golgi transport vesicle"/>
    <property type="evidence" value="ECO:0007669"/>
    <property type="project" value="TreeGrafter"/>
</dbReference>
<feature type="domain" description="L-type lectin-like" evidence="14">
    <location>
        <begin position="52"/>
        <end position="288"/>
    </location>
</feature>
<dbReference type="Proteomes" id="UP000527355">
    <property type="component" value="Unassembled WGS sequence"/>
</dbReference>
<keyword evidence="8 12" id="KW-0472">Membrane</keyword>
<evidence type="ECO:0000256" key="10">
    <source>
        <dbReference type="ARBA" id="ARBA00023180"/>
    </source>
</evidence>
<keyword evidence="6 12" id="KW-1133">Transmembrane helix</keyword>
<evidence type="ECO:0000313" key="16">
    <source>
        <dbReference type="Proteomes" id="UP000527355"/>
    </source>
</evidence>
<evidence type="ECO:0000256" key="3">
    <source>
        <dbReference type="ARBA" id="ARBA00022723"/>
    </source>
</evidence>
<dbReference type="GO" id="GO:0000139">
    <property type="term" value="C:Golgi membrane"/>
    <property type="evidence" value="ECO:0007669"/>
    <property type="project" value="UniProtKB-SubCell"/>
</dbReference>
<dbReference type="PANTHER" id="PTHR12223">
    <property type="entry name" value="VESICULAR MANNOSE-BINDING LECTIN"/>
    <property type="match status" value="1"/>
</dbReference>
<evidence type="ECO:0000256" key="9">
    <source>
        <dbReference type="ARBA" id="ARBA00023157"/>
    </source>
</evidence>
<keyword evidence="2 12" id="KW-0812">Transmembrane</keyword>
<proteinExistence type="predicted"/>
<reference evidence="15 16" key="1">
    <citation type="journal article" date="2020" name="Nature">
        <title>Six reference-quality genomes reveal evolution of bat adaptations.</title>
        <authorList>
            <person name="Jebb D."/>
            <person name="Huang Z."/>
            <person name="Pippel M."/>
            <person name="Hughes G.M."/>
            <person name="Lavrichenko K."/>
            <person name="Devanna P."/>
            <person name="Winkler S."/>
            <person name="Jermiin L.S."/>
            <person name="Skirmuntt E.C."/>
            <person name="Katzourakis A."/>
            <person name="Burkitt-Gray L."/>
            <person name="Ray D.A."/>
            <person name="Sullivan K.A.M."/>
            <person name="Roscito J.G."/>
            <person name="Kirilenko B.M."/>
            <person name="Davalos L.M."/>
            <person name="Corthals A.P."/>
            <person name="Power M.L."/>
            <person name="Jones G."/>
            <person name="Ransome R.D."/>
            <person name="Dechmann D.K.N."/>
            <person name="Locatelli A.G."/>
            <person name="Puechmaille S.J."/>
            <person name="Fedrigo O."/>
            <person name="Jarvis E.D."/>
            <person name="Hiller M."/>
            <person name="Vernes S.C."/>
            <person name="Myers E.W."/>
            <person name="Teeling E.C."/>
        </authorList>
    </citation>
    <scope>NUCLEOTIDE SEQUENCE [LARGE SCALE GENOMIC DNA]</scope>
    <source>
        <strain evidence="15">MMyoMyo1</strain>
        <tissue evidence="15">Flight muscle</tissue>
    </source>
</reference>
<dbReference type="AlphaFoldDB" id="A0A7J7RCU8"/>
<sequence>MAATLGPSGWWWRRWRWRRRLSAWDGSRMLLLLLLLGSGQGPRKVGAGQTFEYLKREHSLSKPYQGVGTSSSALWNLMGNAMVMTQYIRLTPDMQSKQGALWNRVPCFLRDWELQVHFKIHGQGKKNLHGDGLAIWYTKDRMQPGPVFGNMDKFVGLGVFVDTYPNEEKQQEAQKRRYSPGVQRVFPYISAMVNNGSLSYDHERDGRPTELGGCTAIVRNLHYDTFLVIRYVKRHLTVMMDIDGKHEWRDCIEVPGVRLPRGYYFGTSSITGDLSDNHDIVSLKLFELTVERTPEEEKLHRDVFLPSVDNMKLPELTAPLPPLSGLALFLIVFFSLVFSVFAIVIGIILYNKWQEQSRKRFY</sequence>
<dbReference type="InterPro" id="IPR005052">
    <property type="entry name" value="Lectin_leg"/>
</dbReference>
<keyword evidence="10" id="KW-0325">Glycoprotein</keyword>
<dbReference type="InterPro" id="IPR051136">
    <property type="entry name" value="Intracellular_Lectin-GPT"/>
</dbReference>
<evidence type="ECO:0000256" key="8">
    <source>
        <dbReference type="ARBA" id="ARBA00023136"/>
    </source>
</evidence>
<dbReference type="GO" id="GO:0046872">
    <property type="term" value="F:metal ion binding"/>
    <property type="evidence" value="ECO:0007669"/>
    <property type="project" value="UniProtKB-KW"/>
</dbReference>
<dbReference type="GO" id="GO:0005793">
    <property type="term" value="C:endoplasmic reticulum-Golgi intermediate compartment"/>
    <property type="evidence" value="ECO:0007669"/>
    <property type="project" value="TreeGrafter"/>
</dbReference>
<keyword evidence="3" id="KW-0479">Metal-binding</keyword>
<feature type="transmembrane region" description="Helical" evidence="12">
    <location>
        <begin position="326"/>
        <end position="350"/>
    </location>
</feature>
<dbReference type="VEuPathDB" id="HostDB:GeneID_118652455"/>
<keyword evidence="5" id="KW-0430">Lectin</keyword>
<evidence type="ECO:0000256" key="5">
    <source>
        <dbReference type="ARBA" id="ARBA00022734"/>
    </source>
</evidence>
<evidence type="ECO:0000259" key="14">
    <source>
        <dbReference type="PROSITE" id="PS51328"/>
    </source>
</evidence>
<dbReference type="FunFam" id="2.60.120.200:FF:000017">
    <property type="entry name" value="Vesicular integral-membrane protein VIP36"/>
    <property type="match status" value="1"/>
</dbReference>
<feature type="signal peptide" evidence="13">
    <location>
        <begin position="1"/>
        <end position="47"/>
    </location>
</feature>
<dbReference type="PANTHER" id="PTHR12223:SF20">
    <property type="entry name" value="VIP36-LIKE PROTEIN"/>
    <property type="match status" value="1"/>
</dbReference>
<evidence type="ECO:0000256" key="2">
    <source>
        <dbReference type="ARBA" id="ARBA00022692"/>
    </source>
</evidence>
<dbReference type="OrthoDB" id="270293at2759"/>
<dbReference type="Pfam" id="PF03388">
    <property type="entry name" value="Lectin_leg-like"/>
    <property type="match status" value="1"/>
</dbReference>
<evidence type="ECO:0000256" key="13">
    <source>
        <dbReference type="SAM" id="SignalP"/>
    </source>
</evidence>